<comment type="caution">
    <text evidence="3">The sequence shown here is derived from an EMBL/GenBank/DDBJ whole genome shotgun (WGS) entry which is preliminary data.</text>
</comment>
<feature type="compositionally biased region" description="Low complexity" evidence="2">
    <location>
        <begin position="283"/>
        <end position="309"/>
    </location>
</feature>
<dbReference type="Proteomes" id="UP000585474">
    <property type="component" value="Unassembled WGS sequence"/>
</dbReference>
<keyword evidence="4" id="KW-1185">Reference proteome</keyword>
<dbReference type="AlphaFoldDB" id="A0A7J0EA26"/>
<accession>A0A7J0EA26</accession>
<feature type="compositionally biased region" description="Polar residues" evidence="2">
    <location>
        <begin position="310"/>
        <end position="326"/>
    </location>
</feature>
<dbReference type="InterPro" id="IPR050235">
    <property type="entry name" value="CK1_Ser-Thr_kinase"/>
</dbReference>
<dbReference type="FunFam" id="1.10.510.10:FF:001417">
    <property type="entry name" value="Casein kinase I isoform alpha"/>
    <property type="match status" value="1"/>
</dbReference>
<sequence>MVILGCTDWSDGNIISRNGGMVTDILASPHPPLVGALCKESPCEREIHSIYWHFMWENKNLTGTARYASVNTHLGVEQSRRDDLESLGYVLMYFLRGSLPWQGLKAGTKKQKYDKISEKKMLTPIEVLCKSYPSEFISYFHYCRSLRFDDKPDYSYLKRLFRDLFIREGYQFDYVFDWTILKYPQIGSSSIPRQPAGKLALNPGASAERAPGKRFEINSQVQLRHLLEGKVLVAVCMNTPGTVIALENTSAEDVPSSKDVQADSERSRGAARSGSTSKRVVISGSRPSSSGEASENRPSRLGSGSGRLSTTQRVQPGFESKSSSFTRAAATRGGREDPLRSFELLTVGTGKRK</sequence>
<evidence type="ECO:0000256" key="2">
    <source>
        <dbReference type="SAM" id="MobiDB-lite"/>
    </source>
</evidence>
<dbReference type="Gene3D" id="1.10.510.10">
    <property type="entry name" value="Transferase(Phosphotransferase) domain 1"/>
    <property type="match status" value="1"/>
</dbReference>
<evidence type="ECO:0000313" key="4">
    <source>
        <dbReference type="Proteomes" id="UP000585474"/>
    </source>
</evidence>
<organism evidence="3 4">
    <name type="scientific">Actinidia rufa</name>
    <dbReference type="NCBI Taxonomy" id="165716"/>
    <lineage>
        <taxon>Eukaryota</taxon>
        <taxon>Viridiplantae</taxon>
        <taxon>Streptophyta</taxon>
        <taxon>Embryophyta</taxon>
        <taxon>Tracheophyta</taxon>
        <taxon>Spermatophyta</taxon>
        <taxon>Magnoliopsida</taxon>
        <taxon>eudicotyledons</taxon>
        <taxon>Gunneridae</taxon>
        <taxon>Pentapetalae</taxon>
        <taxon>asterids</taxon>
        <taxon>Ericales</taxon>
        <taxon>Actinidiaceae</taxon>
        <taxon>Actinidia</taxon>
    </lineage>
</organism>
<dbReference type="PANTHER" id="PTHR11909">
    <property type="entry name" value="CASEIN KINASE-RELATED"/>
    <property type="match status" value="1"/>
</dbReference>
<keyword evidence="3" id="KW-0418">Kinase</keyword>
<comment type="similarity">
    <text evidence="1">Belongs to the protein kinase superfamily. CK1 Ser/Thr protein kinase family. Casein kinase I subfamily.</text>
</comment>
<name>A0A7J0EA26_9ERIC</name>
<proteinExistence type="inferred from homology"/>
<dbReference type="EMBL" id="BJWL01000002">
    <property type="protein sequence ID" value="GFY82779.1"/>
    <property type="molecule type" value="Genomic_DNA"/>
</dbReference>
<reference evidence="3 4" key="1">
    <citation type="submission" date="2019-07" db="EMBL/GenBank/DDBJ databases">
        <title>De Novo Assembly of kiwifruit Actinidia rufa.</title>
        <authorList>
            <person name="Sugita-Konishi S."/>
            <person name="Sato K."/>
            <person name="Mori E."/>
            <person name="Abe Y."/>
            <person name="Kisaki G."/>
            <person name="Hamano K."/>
            <person name="Suezawa K."/>
            <person name="Otani M."/>
            <person name="Fukuda T."/>
            <person name="Manabe T."/>
            <person name="Gomi K."/>
            <person name="Tabuchi M."/>
            <person name="Akimitsu K."/>
            <person name="Kataoka I."/>
        </authorList>
    </citation>
    <scope>NUCLEOTIDE SEQUENCE [LARGE SCALE GENOMIC DNA]</scope>
    <source>
        <strain evidence="4">cv. Fuchu</strain>
    </source>
</reference>
<evidence type="ECO:0000313" key="3">
    <source>
        <dbReference type="EMBL" id="GFY82779.1"/>
    </source>
</evidence>
<dbReference type="OrthoDB" id="5800476at2759"/>
<dbReference type="GO" id="GO:0016301">
    <property type="term" value="F:kinase activity"/>
    <property type="evidence" value="ECO:0007669"/>
    <property type="project" value="UniProtKB-KW"/>
</dbReference>
<keyword evidence="3" id="KW-0808">Transferase</keyword>
<gene>
    <name evidence="3" type="ORF">Acr_02g0010190</name>
</gene>
<evidence type="ECO:0000256" key="1">
    <source>
        <dbReference type="ARBA" id="ARBA00005926"/>
    </source>
</evidence>
<dbReference type="SUPFAM" id="SSF56112">
    <property type="entry name" value="Protein kinase-like (PK-like)"/>
    <property type="match status" value="1"/>
</dbReference>
<protein>
    <submittedName>
        <fullName evidence="3">Casein kinase I</fullName>
    </submittedName>
</protein>
<feature type="region of interest" description="Disordered" evidence="2">
    <location>
        <begin position="248"/>
        <end position="353"/>
    </location>
</feature>
<dbReference type="InterPro" id="IPR011009">
    <property type="entry name" value="Kinase-like_dom_sf"/>
</dbReference>